<reference evidence="2 3" key="1">
    <citation type="submission" date="2019-02" db="EMBL/GenBank/DDBJ databases">
        <title>Deep-cultivation of Planctomycetes and their phenomic and genomic characterization uncovers novel biology.</title>
        <authorList>
            <person name="Wiegand S."/>
            <person name="Jogler M."/>
            <person name="Boedeker C."/>
            <person name="Pinto D."/>
            <person name="Vollmers J."/>
            <person name="Rivas-Marin E."/>
            <person name="Kohn T."/>
            <person name="Peeters S.H."/>
            <person name="Heuer A."/>
            <person name="Rast P."/>
            <person name="Oberbeckmann S."/>
            <person name="Bunk B."/>
            <person name="Jeske O."/>
            <person name="Meyerdierks A."/>
            <person name="Storesund J.E."/>
            <person name="Kallscheuer N."/>
            <person name="Luecker S."/>
            <person name="Lage O.M."/>
            <person name="Pohl T."/>
            <person name="Merkel B.J."/>
            <person name="Hornburger P."/>
            <person name="Mueller R.-W."/>
            <person name="Bruemmer F."/>
            <person name="Labrenz M."/>
            <person name="Spormann A.M."/>
            <person name="Op den Camp H."/>
            <person name="Overmann J."/>
            <person name="Amann R."/>
            <person name="Jetten M.S.M."/>
            <person name="Mascher T."/>
            <person name="Medema M.H."/>
            <person name="Devos D.P."/>
            <person name="Kaster A.-K."/>
            <person name="Ovreas L."/>
            <person name="Rohde M."/>
            <person name="Galperin M.Y."/>
            <person name="Jogler C."/>
        </authorList>
    </citation>
    <scope>NUCLEOTIDE SEQUENCE [LARGE SCALE GENOMIC DNA]</scope>
    <source>
        <strain evidence="2 3">Pan265</strain>
    </source>
</reference>
<dbReference type="InterPro" id="IPR029058">
    <property type="entry name" value="AB_hydrolase_fold"/>
</dbReference>
<accession>A0A518BY44</accession>
<dbReference type="Gene3D" id="3.40.50.1820">
    <property type="entry name" value="alpha/beta hydrolase"/>
    <property type="match status" value="1"/>
</dbReference>
<dbReference type="GO" id="GO:0016787">
    <property type="term" value="F:hydrolase activity"/>
    <property type="evidence" value="ECO:0007669"/>
    <property type="project" value="UniProtKB-KW"/>
</dbReference>
<dbReference type="RefSeq" id="WP_145446089.1">
    <property type="nucleotide sequence ID" value="NZ_CP036280.1"/>
</dbReference>
<keyword evidence="2" id="KW-0378">Hydrolase</keyword>
<dbReference type="InterPro" id="IPR022742">
    <property type="entry name" value="Hydrolase_4"/>
</dbReference>
<dbReference type="KEGG" id="mcad:Pan265_17540"/>
<dbReference type="AlphaFoldDB" id="A0A518BY44"/>
<dbReference type="EMBL" id="CP036280">
    <property type="protein sequence ID" value="QDU71895.1"/>
    <property type="molecule type" value="Genomic_DNA"/>
</dbReference>
<feature type="domain" description="Serine aminopeptidase S33" evidence="1">
    <location>
        <begin position="72"/>
        <end position="181"/>
    </location>
</feature>
<protein>
    <submittedName>
        <fullName evidence="2">Alpha/beta hydrolase family protein</fullName>
    </submittedName>
</protein>
<evidence type="ECO:0000259" key="1">
    <source>
        <dbReference type="Pfam" id="PF12146"/>
    </source>
</evidence>
<organism evidence="2 3">
    <name type="scientific">Mucisphaera calidilacus</name>
    <dbReference type="NCBI Taxonomy" id="2527982"/>
    <lineage>
        <taxon>Bacteria</taxon>
        <taxon>Pseudomonadati</taxon>
        <taxon>Planctomycetota</taxon>
        <taxon>Phycisphaerae</taxon>
        <taxon>Phycisphaerales</taxon>
        <taxon>Phycisphaeraceae</taxon>
        <taxon>Mucisphaera</taxon>
    </lineage>
</organism>
<evidence type="ECO:0000313" key="2">
    <source>
        <dbReference type="EMBL" id="QDU71895.1"/>
    </source>
</evidence>
<dbReference type="OrthoDB" id="9777090at2"/>
<proteinExistence type="predicted"/>
<keyword evidence="3" id="KW-1185">Reference proteome</keyword>
<dbReference type="PROSITE" id="PS51257">
    <property type="entry name" value="PROKAR_LIPOPROTEIN"/>
    <property type="match status" value="1"/>
</dbReference>
<dbReference type="SUPFAM" id="SSF53474">
    <property type="entry name" value="alpha/beta-Hydrolases"/>
    <property type="match status" value="1"/>
</dbReference>
<name>A0A518BY44_9BACT</name>
<dbReference type="PANTHER" id="PTHR12277:SF79">
    <property type="entry name" value="XAA-PRO DIPEPTIDYL-PEPTIDASE-RELATED"/>
    <property type="match status" value="1"/>
</dbReference>
<dbReference type="PANTHER" id="PTHR12277">
    <property type="entry name" value="ALPHA/BETA HYDROLASE DOMAIN-CONTAINING PROTEIN"/>
    <property type="match status" value="1"/>
</dbReference>
<evidence type="ECO:0000313" key="3">
    <source>
        <dbReference type="Proteomes" id="UP000320386"/>
    </source>
</evidence>
<gene>
    <name evidence="2" type="ORF">Pan265_17540</name>
</gene>
<dbReference type="Pfam" id="PF12146">
    <property type="entry name" value="Hydrolase_4"/>
    <property type="match status" value="1"/>
</dbReference>
<dbReference type="Proteomes" id="UP000320386">
    <property type="component" value="Chromosome"/>
</dbReference>
<sequence>MRILACFLMVICLMSGGCTLQRALIYHGDLFLPSAEDAPPEGTTELWLEVDARTRVPAFYWAGRGCTPERPGPAVIYFHGSAMLIEGCYEAAERYVDMGVSVLVPEFRGFGRATGRPTQANFLEDMVRFRAMLAERSEVDAERLVYHGRSLGSGLACDLAVVEEPAALVLVSPFTSMRAMYRRFGFPGSWAVDPFDNLAVVRGLESPLLVLHGTTDTLISIDQSRELVAAAADARLVSLPMTGHNDIAHGRTEELFWLSIEGFLREKGVIRR</sequence>